<dbReference type="EMBL" id="JAAALK010000288">
    <property type="protein sequence ID" value="KAG8053275.1"/>
    <property type="molecule type" value="Genomic_DNA"/>
</dbReference>
<proteinExistence type="predicted"/>
<protein>
    <submittedName>
        <fullName evidence="2">Uncharacterized protein</fullName>
    </submittedName>
</protein>
<gene>
    <name evidence="2" type="ORF">GUJ93_ZPchr0001g30940</name>
</gene>
<evidence type="ECO:0000313" key="2">
    <source>
        <dbReference type="EMBL" id="KAG8053275.1"/>
    </source>
</evidence>
<dbReference type="Proteomes" id="UP000729402">
    <property type="component" value="Unassembled WGS sequence"/>
</dbReference>
<comment type="caution">
    <text evidence="2">The sequence shown here is derived from an EMBL/GenBank/DDBJ whole genome shotgun (WGS) entry which is preliminary data.</text>
</comment>
<feature type="region of interest" description="Disordered" evidence="1">
    <location>
        <begin position="1"/>
        <end position="46"/>
    </location>
</feature>
<dbReference type="EMBL" id="JAAALK010000288">
    <property type="protein sequence ID" value="KAG8053276.1"/>
    <property type="molecule type" value="Genomic_DNA"/>
</dbReference>
<keyword evidence="3" id="KW-1185">Reference proteome</keyword>
<reference evidence="2" key="2">
    <citation type="submission" date="2021-02" db="EMBL/GenBank/DDBJ databases">
        <authorList>
            <person name="Kimball J.A."/>
            <person name="Haas M.W."/>
            <person name="Macchietto M."/>
            <person name="Kono T."/>
            <person name="Duquette J."/>
            <person name="Shao M."/>
        </authorList>
    </citation>
    <scope>NUCLEOTIDE SEQUENCE</scope>
    <source>
        <tissue evidence="2">Fresh leaf tissue</tissue>
    </source>
</reference>
<sequence>MAVEEITDGVRSLTVEGETPGGGRRRGAEEGRRQQQPHPGVQHQEAPLLLCQPRQEVHAAARRCRALRARDGHCNSCDCCGDSEE</sequence>
<evidence type="ECO:0000313" key="3">
    <source>
        <dbReference type="Proteomes" id="UP000729402"/>
    </source>
</evidence>
<evidence type="ECO:0000256" key="1">
    <source>
        <dbReference type="SAM" id="MobiDB-lite"/>
    </source>
</evidence>
<accession>A0A8J5S1J6</accession>
<organism evidence="2 3">
    <name type="scientific">Zizania palustris</name>
    <name type="common">Northern wild rice</name>
    <dbReference type="NCBI Taxonomy" id="103762"/>
    <lineage>
        <taxon>Eukaryota</taxon>
        <taxon>Viridiplantae</taxon>
        <taxon>Streptophyta</taxon>
        <taxon>Embryophyta</taxon>
        <taxon>Tracheophyta</taxon>
        <taxon>Spermatophyta</taxon>
        <taxon>Magnoliopsida</taxon>
        <taxon>Liliopsida</taxon>
        <taxon>Poales</taxon>
        <taxon>Poaceae</taxon>
        <taxon>BOP clade</taxon>
        <taxon>Oryzoideae</taxon>
        <taxon>Oryzeae</taxon>
        <taxon>Zizaniinae</taxon>
        <taxon>Zizania</taxon>
    </lineage>
</organism>
<name>A0A8J5S1J6_ZIZPA</name>
<reference evidence="2" key="1">
    <citation type="journal article" date="2021" name="bioRxiv">
        <title>Whole Genome Assembly and Annotation of Northern Wild Rice, Zizania palustris L., Supports a Whole Genome Duplication in the Zizania Genus.</title>
        <authorList>
            <person name="Haas M."/>
            <person name="Kono T."/>
            <person name="Macchietto M."/>
            <person name="Millas R."/>
            <person name="McGilp L."/>
            <person name="Shao M."/>
            <person name="Duquette J."/>
            <person name="Hirsch C.N."/>
            <person name="Kimball J."/>
        </authorList>
    </citation>
    <scope>NUCLEOTIDE SEQUENCE</scope>
    <source>
        <tissue evidence="2">Fresh leaf tissue</tissue>
    </source>
</reference>
<dbReference type="AlphaFoldDB" id="A0A8J5S1J6"/>